<accession>A0A2A2FEC5</accession>
<dbReference type="RefSeq" id="WP_095637268.1">
    <property type="nucleotide sequence ID" value="NZ_NSKC01000005.1"/>
</dbReference>
<dbReference type="Pfam" id="PF26423">
    <property type="entry name" value="LWR_salt"/>
    <property type="match status" value="1"/>
</dbReference>
<organism evidence="1 2">
    <name type="scientific">Halorubrum salipaludis</name>
    <dbReference type="NCBI Taxonomy" id="2032630"/>
    <lineage>
        <taxon>Archaea</taxon>
        <taxon>Methanobacteriati</taxon>
        <taxon>Methanobacteriota</taxon>
        <taxon>Stenosarchaea group</taxon>
        <taxon>Halobacteria</taxon>
        <taxon>Halobacteriales</taxon>
        <taxon>Haloferacaceae</taxon>
        <taxon>Halorubrum</taxon>
    </lineage>
</organism>
<reference evidence="1 2" key="1">
    <citation type="submission" date="2017-08" db="EMBL/GenBank/DDBJ databases">
        <title>The strain WRN001 was isolated from Binhai saline alkaline soil, Tianjin, China.</title>
        <authorList>
            <person name="Liu D."/>
            <person name="Zhang G."/>
        </authorList>
    </citation>
    <scope>NUCLEOTIDE SEQUENCE [LARGE SCALE GENOMIC DNA]</scope>
    <source>
        <strain evidence="1 2">WN019</strain>
    </source>
</reference>
<sequence length="127" mass="14175">MNAAYVFAVAFRLDPDAAAVDPDRFETTLEIPASEPGAAGWLFFRDRLWRGEIGDEPSFRRLAAERLGLADAASAEVVAADFRELRTDRDHLDALKREVAADLDRFNADSVDEVLHKYLGSSIHVRE</sequence>
<evidence type="ECO:0000313" key="2">
    <source>
        <dbReference type="Proteomes" id="UP000218083"/>
    </source>
</evidence>
<name>A0A2A2FEC5_9EURY</name>
<comment type="caution">
    <text evidence="1">The sequence shown here is derived from an EMBL/GenBank/DDBJ whole genome shotgun (WGS) entry which is preliminary data.</text>
</comment>
<dbReference type="Proteomes" id="UP000218083">
    <property type="component" value="Unassembled WGS sequence"/>
</dbReference>
<keyword evidence="2" id="KW-1185">Reference proteome</keyword>
<proteinExistence type="predicted"/>
<dbReference type="EMBL" id="NSKC01000005">
    <property type="protein sequence ID" value="PAU83308.1"/>
    <property type="molecule type" value="Genomic_DNA"/>
</dbReference>
<dbReference type="AlphaFoldDB" id="A0A2A2FEC5"/>
<dbReference type="InterPro" id="IPR049798">
    <property type="entry name" value="LWR_salt"/>
</dbReference>
<evidence type="ECO:0008006" key="3">
    <source>
        <dbReference type="Google" id="ProtNLM"/>
    </source>
</evidence>
<evidence type="ECO:0000313" key="1">
    <source>
        <dbReference type="EMBL" id="PAU83308.1"/>
    </source>
</evidence>
<dbReference type="OrthoDB" id="202660at2157"/>
<gene>
    <name evidence="1" type="ORF">CK500_10985</name>
</gene>
<dbReference type="NCBIfam" id="NF033910">
    <property type="entry name" value="LWR_salt"/>
    <property type="match status" value="1"/>
</dbReference>
<protein>
    <recommendedName>
        <fullName evidence="3">LWR-salt protein</fullName>
    </recommendedName>
</protein>